<dbReference type="PRINTS" id="PR00344">
    <property type="entry name" value="BCTRLSENSOR"/>
</dbReference>
<dbReference type="Pfam" id="PF00672">
    <property type="entry name" value="HAMP"/>
    <property type="match status" value="1"/>
</dbReference>
<dbReference type="Pfam" id="PF13756">
    <property type="entry name" value="Stimulus_sens_1"/>
    <property type="match status" value="1"/>
</dbReference>
<evidence type="ECO:0000259" key="13">
    <source>
        <dbReference type="PROSITE" id="PS50885"/>
    </source>
</evidence>
<comment type="catalytic activity">
    <reaction evidence="1">
        <text>ATP + protein L-histidine = ADP + protein N-phospho-L-histidine.</text>
        <dbReference type="EC" id="2.7.13.3"/>
    </reaction>
</comment>
<dbReference type="Gene3D" id="3.30.565.10">
    <property type="entry name" value="Histidine kinase-like ATPase, C-terminal domain"/>
    <property type="match status" value="1"/>
</dbReference>
<dbReference type="OrthoDB" id="9805942at2"/>
<gene>
    <name evidence="14" type="ORF">BN1012_Phect1861</name>
</gene>
<dbReference type="PROSITE" id="PS50109">
    <property type="entry name" value="HIS_KIN"/>
    <property type="match status" value="1"/>
</dbReference>
<dbReference type="GO" id="GO:0016020">
    <property type="term" value="C:membrane"/>
    <property type="evidence" value="ECO:0007669"/>
    <property type="project" value="UniProtKB-SubCell"/>
</dbReference>
<evidence type="ECO:0000256" key="7">
    <source>
        <dbReference type="ARBA" id="ARBA00022777"/>
    </source>
</evidence>
<keyword evidence="10 11" id="KW-0472">Membrane</keyword>
<dbReference type="Pfam" id="PF00512">
    <property type="entry name" value="HisKA"/>
    <property type="match status" value="1"/>
</dbReference>
<dbReference type="Pfam" id="PF02518">
    <property type="entry name" value="HATPase_c"/>
    <property type="match status" value="1"/>
</dbReference>
<comment type="subcellular location">
    <subcellularLocation>
        <location evidence="2">Membrane</location>
    </subcellularLocation>
</comment>
<dbReference type="SMART" id="SM00304">
    <property type="entry name" value="HAMP"/>
    <property type="match status" value="1"/>
</dbReference>
<dbReference type="InterPro" id="IPR005467">
    <property type="entry name" value="His_kinase_dom"/>
</dbReference>
<protein>
    <recommendedName>
        <fullName evidence="3">histidine kinase</fullName>
        <ecNumber evidence="3">2.7.13.3</ecNumber>
    </recommendedName>
</protein>
<dbReference type="Pfam" id="PF13755">
    <property type="entry name" value="Sensor_TM1"/>
    <property type="match status" value="1"/>
</dbReference>
<keyword evidence="4" id="KW-0597">Phosphoprotein</keyword>
<dbReference type="SUPFAM" id="SSF55874">
    <property type="entry name" value="ATPase domain of HSP90 chaperone/DNA topoisomerase II/histidine kinase"/>
    <property type="match status" value="1"/>
</dbReference>
<dbReference type="KEGG" id="pect:BN1012_Phect1861"/>
<dbReference type="EMBL" id="HG966617">
    <property type="protein sequence ID" value="CDO60074.1"/>
    <property type="molecule type" value="Genomic_DNA"/>
</dbReference>
<evidence type="ECO:0000256" key="9">
    <source>
        <dbReference type="ARBA" id="ARBA00023012"/>
    </source>
</evidence>
<dbReference type="HOGENOM" id="CLU_000445_89_6_5"/>
<proteinExistence type="predicted"/>
<evidence type="ECO:0000256" key="10">
    <source>
        <dbReference type="ARBA" id="ARBA00023136"/>
    </source>
</evidence>
<organism evidence="14 15">
    <name type="scientific">Candidatus Phaeomarinibacter ectocarpi</name>
    <dbReference type="NCBI Taxonomy" id="1458461"/>
    <lineage>
        <taxon>Bacteria</taxon>
        <taxon>Pseudomonadati</taxon>
        <taxon>Pseudomonadota</taxon>
        <taxon>Alphaproteobacteria</taxon>
        <taxon>Hyphomicrobiales</taxon>
        <taxon>Parvibaculaceae</taxon>
        <taxon>Candidatus Phaeomarinibacter</taxon>
    </lineage>
</organism>
<dbReference type="PROSITE" id="PS50885">
    <property type="entry name" value="HAMP"/>
    <property type="match status" value="1"/>
</dbReference>
<dbReference type="InterPro" id="IPR025919">
    <property type="entry name" value="Stimulus_sens_dom"/>
</dbReference>
<dbReference type="SUPFAM" id="SSF47384">
    <property type="entry name" value="Homodimeric domain of signal transducing histidine kinase"/>
    <property type="match status" value="1"/>
</dbReference>
<evidence type="ECO:0000313" key="14">
    <source>
        <dbReference type="EMBL" id="CDO60074.1"/>
    </source>
</evidence>
<dbReference type="GO" id="GO:0000155">
    <property type="term" value="F:phosphorelay sensor kinase activity"/>
    <property type="evidence" value="ECO:0007669"/>
    <property type="project" value="InterPro"/>
</dbReference>
<evidence type="ECO:0000256" key="11">
    <source>
        <dbReference type="SAM" id="Phobius"/>
    </source>
</evidence>
<feature type="transmembrane region" description="Helical" evidence="11">
    <location>
        <begin position="53"/>
        <end position="72"/>
    </location>
</feature>
<evidence type="ECO:0000256" key="5">
    <source>
        <dbReference type="ARBA" id="ARBA00022679"/>
    </source>
</evidence>
<dbReference type="CDD" id="cd00082">
    <property type="entry name" value="HisKA"/>
    <property type="match status" value="1"/>
</dbReference>
<dbReference type="SMART" id="SM00387">
    <property type="entry name" value="HATPase_c"/>
    <property type="match status" value="1"/>
</dbReference>
<dbReference type="InterPro" id="IPR036890">
    <property type="entry name" value="HATPase_C_sf"/>
</dbReference>
<dbReference type="SUPFAM" id="SSF158472">
    <property type="entry name" value="HAMP domain-like"/>
    <property type="match status" value="1"/>
</dbReference>
<dbReference type="Gene3D" id="6.10.340.10">
    <property type="match status" value="1"/>
</dbReference>
<dbReference type="InterPro" id="IPR003660">
    <property type="entry name" value="HAMP_dom"/>
</dbReference>
<evidence type="ECO:0000256" key="4">
    <source>
        <dbReference type="ARBA" id="ARBA00022553"/>
    </source>
</evidence>
<dbReference type="RefSeq" id="WP_081826144.1">
    <property type="nucleotide sequence ID" value="NZ_HG966617.1"/>
</dbReference>
<evidence type="ECO:0000256" key="6">
    <source>
        <dbReference type="ARBA" id="ARBA00022692"/>
    </source>
</evidence>
<evidence type="ECO:0000256" key="8">
    <source>
        <dbReference type="ARBA" id="ARBA00022989"/>
    </source>
</evidence>
<keyword evidence="7 14" id="KW-0418">Kinase</keyword>
<dbReference type="EC" id="2.7.13.3" evidence="3"/>
<sequence length="588" mass="64444">MADTPRSSSSSNSRLPGWLASARDFVMPLTARARRTLNDLQVRGRFSTLTRRIVAFNVLALALLAAGILYVNQFQAGLIDQRVQNLRAQGEIIAGALAEAATIELETQIIVPDGPIPQIDLTVAARQAPIDPQRAAAILRRLVLPTDARARLYNTNGVIVVDSQFIDTGRDVISYELPPPQDDEFTLVDWFNVLVSGLLRGSDVPPYEELPGDKGLSYKEVRGALRAEPTSMVRENDRGQLIVSIAVPVQRFKAVMGALLLSTEGGDIDALVRAERMAVLRVFGVLMVVSVLLAILLAGTIAAPIRRLAEAAERVRHQRHTRVEIPDFRDRRDEIGELSGTLRDMTRELYARIDATERFAADVAHELKNPLTSLRSAIETLSIAKDDKAREQLRAIIADDVTRLDRLITDISEASRIDAEMSRAEAVPIDLTEVLATFVRNYTQSRDGAETRGIRVTFDTSTPPTQPFVAEVIELRFGQVLANLVDNAVSFSPDGGTVVLAIKRNGDDIDITVEDSGPGIRPENLETIFKRFYTDRPEPDAFGKNSGLGLSISRQIMQALGGSLDAENATDETGKTTGARFIIRLPAK</sequence>
<keyword evidence="9" id="KW-0902">Two-component regulatory system</keyword>
<accession>X5MFQ9</accession>
<keyword evidence="15" id="KW-1185">Reference proteome</keyword>
<dbReference type="InterPro" id="IPR004358">
    <property type="entry name" value="Sig_transdc_His_kin-like_C"/>
</dbReference>
<keyword evidence="5" id="KW-0808">Transferase</keyword>
<feature type="domain" description="HAMP" evidence="13">
    <location>
        <begin position="299"/>
        <end position="354"/>
    </location>
</feature>
<evidence type="ECO:0000256" key="2">
    <source>
        <dbReference type="ARBA" id="ARBA00004370"/>
    </source>
</evidence>
<evidence type="ECO:0000313" key="15">
    <source>
        <dbReference type="Proteomes" id="UP000032160"/>
    </source>
</evidence>
<dbReference type="PANTHER" id="PTHR45436">
    <property type="entry name" value="SENSOR HISTIDINE KINASE YKOH"/>
    <property type="match status" value="1"/>
</dbReference>
<dbReference type="CDD" id="cd06225">
    <property type="entry name" value="HAMP"/>
    <property type="match status" value="1"/>
</dbReference>
<dbReference type="InterPro" id="IPR003661">
    <property type="entry name" value="HisK_dim/P_dom"/>
</dbReference>
<dbReference type="PANTHER" id="PTHR45436:SF5">
    <property type="entry name" value="SENSOR HISTIDINE KINASE TRCS"/>
    <property type="match status" value="1"/>
</dbReference>
<dbReference type="InterPro" id="IPR036097">
    <property type="entry name" value="HisK_dim/P_sf"/>
</dbReference>
<reference evidence="14 15" key="1">
    <citation type="journal article" date="2014" name="Front. Genet.">
        <title>Genome and metabolic network of "Candidatus Phaeomarinobacter ectocarpi" Ec32, a new candidate genus of Alphaproteobacteria frequently associated with brown algae.</title>
        <authorList>
            <person name="Dittami S.M."/>
            <person name="Barbeyron T."/>
            <person name="Boyen C."/>
            <person name="Cambefort J."/>
            <person name="Collet G."/>
            <person name="Delage L."/>
            <person name="Gobet A."/>
            <person name="Groisillier A."/>
            <person name="Leblanc C."/>
            <person name="Michel G."/>
            <person name="Scornet D."/>
            <person name="Siegel A."/>
            <person name="Tapia J.E."/>
            <person name="Tonon T."/>
        </authorList>
    </citation>
    <scope>NUCLEOTIDE SEQUENCE [LARGE SCALE GENOMIC DNA]</scope>
    <source>
        <strain evidence="14 15">Ec32</strain>
    </source>
</reference>
<dbReference type="InterPro" id="IPR050428">
    <property type="entry name" value="TCS_sensor_his_kinase"/>
</dbReference>
<dbReference type="Gene3D" id="1.10.287.130">
    <property type="match status" value="1"/>
</dbReference>
<keyword evidence="8 11" id="KW-1133">Transmembrane helix</keyword>
<feature type="domain" description="Histidine kinase" evidence="12">
    <location>
        <begin position="362"/>
        <end position="588"/>
    </location>
</feature>
<evidence type="ECO:0000256" key="1">
    <source>
        <dbReference type="ARBA" id="ARBA00000085"/>
    </source>
</evidence>
<dbReference type="Proteomes" id="UP000032160">
    <property type="component" value="Chromosome I"/>
</dbReference>
<dbReference type="InterPro" id="IPR025908">
    <property type="entry name" value="Sensor_TM1"/>
</dbReference>
<feature type="transmembrane region" description="Helical" evidence="11">
    <location>
        <begin position="282"/>
        <end position="305"/>
    </location>
</feature>
<name>X5MFQ9_9HYPH</name>
<dbReference type="AlphaFoldDB" id="X5MFQ9"/>
<dbReference type="STRING" id="1458461.BN1012_Phect1861"/>
<dbReference type="PATRIC" id="fig|1458461.3.peg.1865"/>
<dbReference type="InterPro" id="IPR003594">
    <property type="entry name" value="HATPase_dom"/>
</dbReference>
<keyword evidence="6 11" id="KW-0812">Transmembrane</keyword>
<evidence type="ECO:0000256" key="3">
    <source>
        <dbReference type="ARBA" id="ARBA00012438"/>
    </source>
</evidence>
<dbReference type="SMART" id="SM00388">
    <property type="entry name" value="HisKA"/>
    <property type="match status" value="1"/>
</dbReference>
<evidence type="ECO:0000259" key="12">
    <source>
        <dbReference type="PROSITE" id="PS50109"/>
    </source>
</evidence>